<gene>
    <name evidence="1" type="ORF">F6J89_25150</name>
</gene>
<organism evidence="1">
    <name type="scientific">Symploca sp. SIO1C4</name>
    <dbReference type="NCBI Taxonomy" id="2607765"/>
    <lineage>
        <taxon>Bacteria</taxon>
        <taxon>Bacillati</taxon>
        <taxon>Cyanobacteriota</taxon>
        <taxon>Cyanophyceae</taxon>
        <taxon>Coleofasciculales</taxon>
        <taxon>Coleofasciculaceae</taxon>
        <taxon>Symploca</taxon>
    </lineage>
</organism>
<protein>
    <recommendedName>
        <fullName evidence="2">ATP-grasp domain-containing protein</fullName>
    </recommendedName>
</protein>
<dbReference type="SUPFAM" id="SSF56059">
    <property type="entry name" value="Glutathione synthetase ATP-binding domain-like"/>
    <property type="match status" value="1"/>
</dbReference>
<dbReference type="GO" id="GO:0005737">
    <property type="term" value="C:cytoplasm"/>
    <property type="evidence" value="ECO:0007669"/>
    <property type="project" value="TreeGrafter"/>
</dbReference>
<sequence>MIKSADGGCLLVAGGGLDPNLTRLIEIAQRRQIAVCELRHGQEESPHFSWHLTQGQPRVGTQVLSATGAFIRYDVFGNLNTPKSGASQRASGWYQALYGWLLSQNQIRLFNRHHLPAVGNKPAMLILAQNLGLPIPDTWITNEAEELGKYPAGSAIAKPVAGGDFCYSLEELHSSIQFRNGCAAMPAIVQNRLVAPEIRIYVVGNYAFAFEIRSQHLDYRVKQDAEVIPLKTVPEEVQLLRKLMVALKMDFGAADFKTDPQTKKLVFLELNSSPMFVKFDQIVNGALCEAMIQTLVVS</sequence>
<evidence type="ECO:0008006" key="2">
    <source>
        <dbReference type="Google" id="ProtNLM"/>
    </source>
</evidence>
<dbReference type="Gene3D" id="3.30.470.20">
    <property type="entry name" value="ATP-grasp fold, B domain"/>
    <property type="match status" value="1"/>
</dbReference>
<evidence type="ECO:0000313" key="1">
    <source>
        <dbReference type="EMBL" id="NER30814.1"/>
    </source>
</evidence>
<dbReference type="GO" id="GO:0009432">
    <property type="term" value="P:SOS response"/>
    <property type="evidence" value="ECO:0007669"/>
    <property type="project" value="TreeGrafter"/>
</dbReference>
<reference evidence="1" key="1">
    <citation type="submission" date="2019-11" db="EMBL/GenBank/DDBJ databases">
        <title>Genomic insights into an expanded diversity of filamentous marine cyanobacteria reveals the extraordinary biosynthetic potential of Moorea and Okeania.</title>
        <authorList>
            <person name="Ferreira Leao T."/>
            <person name="Wang M."/>
            <person name="Moss N."/>
            <person name="Da Silva R."/>
            <person name="Sanders J."/>
            <person name="Nurk S."/>
            <person name="Gurevich A."/>
            <person name="Humphrey G."/>
            <person name="Reher R."/>
            <person name="Zhu Q."/>
            <person name="Belda-Ferre P."/>
            <person name="Glukhov E."/>
            <person name="Rex R."/>
            <person name="Dorrestein P.C."/>
            <person name="Knight R."/>
            <person name="Pevzner P."/>
            <person name="Gerwick W.H."/>
            <person name="Gerwick L."/>
        </authorList>
    </citation>
    <scope>NUCLEOTIDE SEQUENCE</scope>
    <source>
        <strain evidence="1">SIO1C4</strain>
    </source>
</reference>
<dbReference type="AlphaFoldDB" id="A0A6B3NL01"/>
<proteinExistence type="predicted"/>
<name>A0A6B3NL01_9CYAN</name>
<dbReference type="PANTHER" id="PTHR21621:SF0">
    <property type="entry name" value="BETA-CITRYLGLUTAMATE SYNTHASE B-RELATED"/>
    <property type="match status" value="1"/>
</dbReference>
<accession>A0A6B3NL01</accession>
<dbReference type="GO" id="GO:0018169">
    <property type="term" value="F:ribosomal S6-glutamic acid ligase activity"/>
    <property type="evidence" value="ECO:0007669"/>
    <property type="project" value="TreeGrafter"/>
</dbReference>
<dbReference type="EMBL" id="JAAHFQ010000648">
    <property type="protein sequence ID" value="NER30814.1"/>
    <property type="molecule type" value="Genomic_DNA"/>
</dbReference>
<dbReference type="PANTHER" id="PTHR21621">
    <property type="entry name" value="RIBOSOMAL PROTEIN S6 MODIFICATION PROTEIN"/>
    <property type="match status" value="1"/>
</dbReference>
<comment type="caution">
    <text evidence="1">The sequence shown here is derived from an EMBL/GenBank/DDBJ whole genome shotgun (WGS) entry which is preliminary data.</text>
</comment>